<dbReference type="InterPro" id="IPR006133">
    <property type="entry name" value="DNA-dir_DNA_pol_B_exonuc"/>
</dbReference>
<sequence length="121" mass="13925">MLAKFLGSIKSFDPDVVLGHDIAAQMSILRDRLEDNKLVTINWSFMGRLKRQENLKYAPQNKNFRWSWTAGRLYLDSKAAAMELVHSQSYDLDELVTKVLTPIDPNAKRLPIDAEMISRVF</sequence>
<name>A0A914QJG7_9BILA</name>
<organism evidence="2 3">
    <name type="scientific">Panagrolaimus davidi</name>
    <dbReference type="NCBI Taxonomy" id="227884"/>
    <lineage>
        <taxon>Eukaryota</taxon>
        <taxon>Metazoa</taxon>
        <taxon>Ecdysozoa</taxon>
        <taxon>Nematoda</taxon>
        <taxon>Chromadorea</taxon>
        <taxon>Rhabditida</taxon>
        <taxon>Tylenchina</taxon>
        <taxon>Panagrolaimomorpha</taxon>
        <taxon>Panagrolaimoidea</taxon>
        <taxon>Panagrolaimidae</taxon>
        <taxon>Panagrolaimus</taxon>
    </lineage>
</organism>
<dbReference type="GO" id="GO:0003682">
    <property type="term" value="F:chromatin binding"/>
    <property type="evidence" value="ECO:0007669"/>
    <property type="project" value="TreeGrafter"/>
</dbReference>
<evidence type="ECO:0000259" key="1">
    <source>
        <dbReference type="Pfam" id="PF03104"/>
    </source>
</evidence>
<dbReference type="WBParaSite" id="PDA_v2.g3645.t1">
    <property type="protein sequence ID" value="PDA_v2.g3645.t1"/>
    <property type="gene ID" value="PDA_v2.g3645"/>
</dbReference>
<dbReference type="GO" id="GO:0006273">
    <property type="term" value="P:lagging strand elongation"/>
    <property type="evidence" value="ECO:0007669"/>
    <property type="project" value="TreeGrafter"/>
</dbReference>
<dbReference type="GO" id="GO:0003887">
    <property type="term" value="F:DNA-directed DNA polymerase activity"/>
    <property type="evidence" value="ECO:0007669"/>
    <property type="project" value="TreeGrafter"/>
</dbReference>
<reference evidence="3" key="1">
    <citation type="submission" date="2022-11" db="UniProtKB">
        <authorList>
            <consortium name="WormBaseParasite"/>
        </authorList>
    </citation>
    <scope>IDENTIFICATION</scope>
</reference>
<dbReference type="Proteomes" id="UP000887578">
    <property type="component" value="Unplaced"/>
</dbReference>
<evidence type="ECO:0000313" key="3">
    <source>
        <dbReference type="WBParaSite" id="PDA_v2.g3645.t1"/>
    </source>
</evidence>
<dbReference type="PANTHER" id="PTHR45861">
    <property type="entry name" value="DNA POLYMERASE ALPHA CATALYTIC SUBUNIT"/>
    <property type="match status" value="1"/>
</dbReference>
<dbReference type="PANTHER" id="PTHR45861:SF1">
    <property type="entry name" value="DNA POLYMERASE ALPHA CATALYTIC SUBUNIT"/>
    <property type="match status" value="1"/>
</dbReference>
<dbReference type="GO" id="GO:0006272">
    <property type="term" value="P:leading strand elongation"/>
    <property type="evidence" value="ECO:0007669"/>
    <property type="project" value="TreeGrafter"/>
</dbReference>
<dbReference type="Pfam" id="PF03104">
    <property type="entry name" value="DNA_pol_B_exo1"/>
    <property type="match status" value="1"/>
</dbReference>
<dbReference type="AlphaFoldDB" id="A0A914QJG7"/>
<dbReference type="GO" id="GO:0003688">
    <property type="term" value="F:DNA replication origin binding"/>
    <property type="evidence" value="ECO:0007669"/>
    <property type="project" value="TreeGrafter"/>
</dbReference>
<dbReference type="Gene3D" id="3.30.420.10">
    <property type="entry name" value="Ribonuclease H-like superfamily/Ribonuclease H"/>
    <property type="match status" value="1"/>
</dbReference>
<accession>A0A914QJG7</accession>
<proteinExistence type="predicted"/>
<dbReference type="SUPFAM" id="SSF53098">
    <property type="entry name" value="Ribonuclease H-like"/>
    <property type="match status" value="1"/>
</dbReference>
<dbReference type="InterPro" id="IPR012337">
    <property type="entry name" value="RNaseH-like_sf"/>
</dbReference>
<dbReference type="GO" id="GO:0005658">
    <property type="term" value="C:alpha DNA polymerase:primase complex"/>
    <property type="evidence" value="ECO:0007669"/>
    <property type="project" value="TreeGrafter"/>
</dbReference>
<dbReference type="GO" id="GO:1902975">
    <property type="term" value="P:mitotic DNA replication initiation"/>
    <property type="evidence" value="ECO:0007669"/>
    <property type="project" value="TreeGrafter"/>
</dbReference>
<dbReference type="GO" id="GO:0003697">
    <property type="term" value="F:single-stranded DNA binding"/>
    <property type="evidence" value="ECO:0007669"/>
    <property type="project" value="TreeGrafter"/>
</dbReference>
<feature type="domain" description="DNA-directed DNA polymerase family B exonuclease" evidence="1">
    <location>
        <begin position="1"/>
        <end position="94"/>
    </location>
</feature>
<protein>
    <submittedName>
        <fullName evidence="3">DNA-directed DNA polymerase family B exonuclease domain-containing protein</fullName>
    </submittedName>
</protein>
<dbReference type="InterPro" id="IPR036397">
    <property type="entry name" value="RNaseH_sf"/>
</dbReference>
<evidence type="ECO:0000313" key="2">
    <source>
        <dbReference type="Proteomes" id="UP000887578"/>
    </source>
</evidence>
<keyword evidence="2" id="KW-1185">Reference proteome</keyword>